<dbReference type="GO" id="GO:0046983">
    <property type="term" value="F:protein dimerization activity"/>
    <property type="evidence" value="ECO:0007669"/>
    <property type="project" value="InterPro"/>
</dbReference>
<protein>
    <submittedName>
        <fullName evidence="2">52 kDa repressor of the inhibitor of the protein kinase-like</fullName>
    </submittedName>
</protein>
<dbReference type="PANTHER" id="PTHR45749:SF21">
    <property type="entry name" value="DUF4371 DOMAIN-CONTAINING PROTEIN"/>
    <property type="match status" value="1"/>
</dbReference>
<dbReference type="Proteomes" id="UP000478052">
    <property type="component" value="Unassembled WGS sequence"/>
</dbReference>
<dbReference type="AlphaFoldDB" id="A0A6G0VY14"/>
<evidence type="ECO:0000313" key="3">
    <source>
        <dbReference type="Proteomes" id="UP000478052"/>
    </source>
</evidence>
<organism evidence="2 3">
    <name type="scientific">Aphis craccivora</name>
    <name type="common">Cowpea aphid</name>
    <dbReference type="NCBI Taxonomy" id="307492"/>
    <lineage>
        <taxon>Eukaryota</taxon>
        <taxon>Metazoa</taxon>
        <taxon>Ecdysozoa</taxon>
        <taxon>Arthropoda</taxon>
        <taxon>Hexapoda</taxon>
        <taxon>Insecta</taxon>
        <taxon>Pterygota</taxon>
        <taxon>Neoptera</taxon>
        <taxon>Paraneoptera</taxon>
        <taxon>Hemiptera</taxon>
        <taxon>Sternorrhyncha</taxon>
        <taxon>Aphidomorpha</taxon>
        <taxon>Aphidoidea</taxon>
        <taxon>Aphididae</taxon>
        <taxon>Aphidini</taxon>
        <taxon>Aphis</taxon>
        <taxon>Aphis</taxon>
    </lineage>
</organism>
<feature type="non-terminal residue" evidence="2">
    <location>
        <position position="455"/>
    </location>
</feature>
<name>A0A6G0VY14_APHCR</name>
<comment type="caution">
    <text evidence="2">The sequence shown here is derived from an EMBL/GenBank/DDBJ whole genome shotgun (WGS) entry which is preliminary data.</text>
</comment>
<dbReference type="InterPro" id="IPR012337">
    <property type="entry name" value="RNaseH-like_sf"/>
</dbReference>
<dbReference type="EMBL" id="VUJU01010588">
    <property type="protein sequence ID" value="KAF0713706.1"/>
    <property type="molecule type" value="Genomic_DNA"/>
</dbReference>
<gene>
    <name evidence="2" type="ORF">FWK35_00033153</name>
</gene>
<dbReference type="SUPFAM" id="SSF53098">
    <property type="entry name" value="Ribonuclease H-like"/>
    <property type="match status" value="1"/>
</dbReference>
<reference evidence="2 3" key="1">
    <citation type="submission" date="2019-08" db="EMBL/GenBank/DDBJ databases">
        <title>Whole genome of Aphis craccivora.</title>
        <authorList>
            <person name="Voronova N.V."/>
            <person name="Shulinski R.S."/>
            <person name="Bandarenka Y.V."/>
            <person name="Zhorov D.G."/>
            <person name="Warner D."/>
        </authorList>
    </citation>
    <scope>NUCLEOTIDE SEQUENCE [LARGE SCALE GENOMIC DNA]</scope>
    <source>
        <strain evidence="2">180601</strain>
        <tissue evidence="2">Whole Body</tissue>
    </source>
</reference>
<evidence type="ECO:0000313" key="2">
    <source>
        <dbReference type="EMBL" id="KAF0713706.1"/>
    </source>
</evidence>
<dbReference type="OrthoDB" id="6591897at2759"/>
<accession>A0A6G0VY14</accession>
<keyword evidence="3" id="KW-1185">Reference proteome</keyword>
<evidence type="ECO:0000259" key="1">
    <source>
        <dbReference type="Pfam" id="PF05699"/>
    </source>
</evidence>
<dbReference type="PANTHER" id="PTHR45749">
    <property type="match status" value="1"/>
</dbReference>
<dbReference type="InterPro" id="IPR008906">
    <property type="entry name" value="HATC_C_dom"/>
</dbReference>
<dbReference type="Pfam" id="PF05699">
    <property type="entry name" value="Dimer_Tnp_hAT"/>
    <property type="match status" value="1"/>
</dbReference>
<sequence length="455" mass="52681">MAKWLEETDKRQHRVTYLGVHSQNEFINLLGTKTRDMLIKEIKNAEFYSVIADTTPDLTHHRLTINIRYISDKNGVLVPNERLLKMDVVLTKKTVVELAEKNFGVLNSLGLPVDQIVFQSYDFASNMSGNTSRHQRLEEDLKNVENSLQLKNLSKTRWTARAESIKAVSVSYENVVHVLEDMKSSRDFDSNTKLKNITEFLEAEKLNIIDAMQLIESTVKSFQEINDEKKIDALVKSAASFAKNCNVDPEKDFNKHHRHRLKPKKIDENPETAAVIEFSQFYRKEFKILLDIFTSTVNKHLQSMVILLRPFQETFRIPADRKNCTIYMIEAMIKVCPEILLDEPECLHSEIQILLDASKECKNVDDIFKKACMLRNVIPRAFRIVKLVLTSPVSSASSERSFSRLKLVYNHLRTTMSDERLDSLLVLFSARDIVDKINIQEIVNKWSLLKHRRVK</sequence>
<feature type="domain" description="HAT C-terminal dimerisation" evidence="1">
    <location>
        <begin position="378"/>
        <end position="427"/>
    </location>
</feature>
<proteinExistence type="predicted"/>